<organism evidence="2 3">
    <name type="scientific">Pontibaca methylaminivorans</name>
    <dbReference type="NCBI Taxonomy" id="515897"/>
    <lineage>
        <taxon>Bacteria</taxon>
        <taxon>Pseudomonadati</taxon>
        <taxon>Pseudomonadota</taxon>
        <taxon>Alphaproteobacteria</taxon>
        <taxon>Rhodobacterales</taxon>
        <taxon>Roseobacteraceae</taxon>
        <taxon>Pontibaca</taxon>
    </lineage>
</organism>
<proteinExistence type="predicted"/>
<feature type="transmembrane region" description="Helical" evidence="1">
    <location>
        <begin position="53"/>
        <end position="74"/>
    </location>
</feature>
<sequence length="88" mass="9785">MGARNEDDMTGESDIGISRRGRVIAVVIALSGLAAILAPILVQLLALPVRYEMLFYFGAIGGFVWALINSYQLWRLRRKHGESSHAER</sequence>
<dbReference type="EMBL" id="FTPS01000001">
    <property type="protein sequence ID" value="SIT76492.1"/>
    <property type="molecule type" value="Genomic_DNA"/>
</dbReference>
<dbReference type="SUPFAM" id="SSF103473">
    <property type="entry name" value="MFS general substrate transporter"/>
    <property type="match status" value="1"/>
</dbReference>
<feature type="transmembrane region" description="Helical" evidence="1">
    <location>
        <begin position="23"/>
        <end position="47"/>
    </location>
</feature>
<dbReference type="Proteomes" id="UP000192455">
    <property type="component" value="Unassembled WGS sequence"/>
</dbReference>
<dbReference type="AlphaFoldDB" id="A0A1R3WF61"/>
<keyword evidence="3" id="KW-1185">Reference proteome</keyword>
<evidence type="ECO:0000313" key="2">
    <source>
        <dbReference type="EMBL" id="SIT76492.1"/>
    </source>
</evidence>
<evidence type="ECO:0000313" key="3">
    <source>
        <dbReference type="Proteomes" id="UP000192455"/>
    </source>
</evidence>
<reference evidence="2 3" key="1">
    <citation type="submission" date="2017-01" db="EMBL/GenBank/DDBJ databases">
        <authorList>
            <person name="Mah S.A."/>
            <person name="Swanson W.J."/>
            <person name="Moy G.W."/>
            <person name="Vacquier V.D."/>
        </authorList>
    </citation>
    <scope>NUCLEOTIDE SEQUENCE [LARGE SCALE GENOMIC DNA]</scope>
    <source>
        <strain evidence="2 3">DSM 21219</strain>
    </source>
</reference>
<dbReference type="Gene3D" id="1.20.1250.20">
    <property type="entry name" value="MFS general substrate transporter like domains"/>
    <property type="match status" value="1"/>
</dbReference>
<keyword evidence="1" id="KW-0812">Transmembrane</keyword>
<evidence type="ECO:0000256" key="1">
    <source>
        <dbReference type="SAM" id="Phobius"/>
    </source>
</evidence>
<name>A0A1R3WF61_9RHOB</name>
<keyword evidence="1" id="KW-0472">Membrane</keyword>
<protein>
    <submittedName>
        <fullName evidence="2">Uncharacterized protein</fullName>
    </submittedName>
</protein>
<accession>A0A1R3WF61</accession>
<dbReference type="STRING" id="515897.SAMN05421849_0526"/>
<gene>
    <name evidence="2" type="ORF">SAMN05421849_0526</name>
</gene>
<dbReference type="InterPro" id="IPR036259">
    <property type="entry name" value="MFS_trans_sf"/>
</dbReference>
<dbReference type="Pfam" id="PF17272">
    <property type="entry name" value="DUF5337"/>
    <property type="match status" value="1"/>
</dbReference>
<keyword evidence="1" id="KW-1133">Transmembrane helix</keyword>
<dbReference type="InterPro" id="IPR020308">
    <property type="entry name" value="Uncharacterised_Ynq1"/>
</dbReference>